<proteinExistence type="predicted"/>
<evidence type="ECO:0000256" key="1">
    <source>
        <dbReference type="SAM" id="MobiDB-lite"/>
    </source>
</evidence>
<dbReference type="Proteomes" id="UP000324832">
    <property type="component" value="Unassembled WGS sequence"/>
</dbReference>
<feature type="region of interest" description="Disordered" evidence="1">
    <location>
        <begin position="204"/>
        <end position="236"/>
    </location>
</feature>
<evidence type="ECO:0000313" key="2">
    <source>
        <dbReference type="EMBL" id="VVD04740.1"/>
    </source>
</evidence>
<evidence type="ECO:0000313" key="3">
    <source>
        <dbReference type="Proteomes" id="UP000324832"/>
    </source>
</evidence>
<keyword evidence="3" id="KW-1185">Reference proteome</keyword>
<dbReference type="AlphaFoldDB" id="A0A5E4R5Z3"/>
<accession>A0A5E4R5Z3</accession>
<protein>
    <submittedName>
        <fullName evidence="2">Uncharacterized protein</fullName>
    </submittedName>
</protein>
<reference evidence="2 3" key="1">
    <citation type="submission" date="2017-07" db="EMBL/GenBank/DDBJ databases">
        <authorList>
            <person name="Talla V."/>
            <person name="Backstrom N."/>
        </authorList>
    </citation>
    <scope>NUCLEOTIDE SEQUENCE [LARGE SCALE GENOMIC DNA]</scope>
</reference>
<feature type="compositionally biased region" description="Polar residues" evidence="1">
    <location>
        <begin position="212"/>
        <end position="232"/>
    </location>
</feature>
<sequence length="476" mass="53823">MRSFNVKDNFYEFNEHSESSLCNDRSERGNVDLSISASSEINKHYALLTEEVRLQAYENIENRSDSLKDKIVTLSSTSLDTSTGPCLSEKSDEVRASSDDCKSGFRPVFLTSIMENSNNAVDSVPLFRATRDENVFKLPISELSFNGTIKHVQKLQPIVDPLTALSTVNGALVVDAEEQDSKIENANQICEQVFTVDEKSVSQSRIDVGENSGDSQYQDKVSKEYSQSNDSKWNLEKSSSSFEESFDSGLRSPDMFLDDDEDCDLAPEPFWNFLDDVELFERKKIKKIEEILQGVLPPPSVTTIKTDVTQMLKKYYCFLPAFNGEETMNIEENSMTPTKKVSFIKIPEITESIQETTESVYAKSSVRDDHKVVSTSEEANSSMIDRSIELKMCSESEVLETPWPAVAKCRFYDIYYNLTAYSEKHEVLMQKLGERFIGAETDTSVSIHSDWLKQSRLVVDCLTWLGGGKHFVVQQL</sequence>
<dbReference type="EMBL" id="FZQP02006887">
    <property type="protein sequence ID" value="VVD04740.1"/>
    <property type="molecule type" value="Genomic_DNA"/>
</dbReference>
<name>A0A5E4R5Z3_9NEOP</name>
<gene>
    <name evidence="2" type="ORF">LSINAPIS_LOCUS14429</name>
</gene>
<organism evidence="2 3">
    <name type="scientific">Leptidea sinapis</name>
    <dbReference type="NCBI Taxonomy" id="189913"/>
    <lineage>
        <taxon>Eukaryota</taxon>
        <taxon>Metazoa</taxon>
        <taxon>Ecdysozoa</taxon>
        <taxon>Arthropoda</taxon>
        <taxon>Hexapoda</taxon>
        <taxon>Insecta</taxon>
        <taxon>Pterygota</taxon>
        <taxon>Neoptera</taxon>
        <taxon>Endopterygota</taxon>
        <taxon>Lepidoptera</taxon>
        <taxon>Glossata</taxon>
        <taxon>Ditrysia</taxon>
        <taxon>Papilionoidea</taxon>
        <taxon>Pieridae</taxon>
        <taxon>Dismorphiinae</taxon>
        <taxon>Leptidea</taxon>
    </lineage>
</organism>